<keyword evidence="2" id="KW-1185">Reference proteome</keyword>
<evidence type="ECO:0000313" key="1">
    <source>
        <dbReference type="EMBL" id="TFU05655.1"/>
    </source>
</evidence>
<proteinExistence type="predicted"/>
<evidence type="ECO:0000313" key="2">
    <source>
        <dbReference type="Proteomes" id="UP000297737"/>
    </source>
</evidence>
<comment type="caution">
    <text evidence="1">The sequence shown here is derived from an EMBL/GenBank/DDBJ whole genome shotgun (WGS) entry which is preliminary data.</text>
</comment>
<reference evidence="1 2" key="1">
    <citation type="submission" date="2019-02" db="EMBL/GenBank/DDBJ databases">
        <title>Polymorphobacter sp. isolated from the lake at the Tibet of China.</title>
        <authorList>
            <person name="Li A."/>
        </authorList>
    </citation>
    <scope>NUCLEOTIDE SEQUENCE [LARGE SCALE GENOMIC DNA]</scope>
    <source>
        <strain evidence="1 2">DJ1R-1</strain>
    </source>
</reference>
<protein>
    <submittedName>
        <fullName evidence="1">DUF2188 domain-containing protein</fullName>
    </submittedName>
</protein>
<dbReference type="AlphaFoldDB" id="A0A4Y9EPW1"/>
<organism evidence="1 2">
    <name type="scientific">Glacieibacterium arshaanense</name>
    <dbReference type="NCBI Taxonomy" id="2511025"/>
    <lineage>
        <taxon>Bacteria</taxon>
        <taxon>Pseudomonadati</taxon>
        <taxon>Pseudomonadota</taxon>
        <taxon>Alphaproteobacteria</taxon>
        <taxon>Sphingomonadales</taxon>
        <taxon>Sphingosinicellaceae</taxon>
        <taxon>Glacieibacterium</taxon>
    </lineage>
</organism>
<dbReference type="EMBL" id="SIHO01000001">
    <property type="protein sequence ID" value="TFU05655.1"/>
    <property type="molecule type" value="Genomic_DNA"/>
</dbReference>
<dbReference type="RefSeq" id="WP_135244380.1">
    <property type="nucleotide sequence ID" value="NZ_SIHO01000001.1"/>
</dbReference>
<name>A0A4Y9EPW1_9SPHN</name>
<dbReference type="Proteomes" id="UP000297737">
    <property type="component" value="Unassembled WGS sequence"/>
</dbReference>
<gene>
    <name evidence="1" type="ORF">EUV02_01065</name>
</gene>
<accession>A0A4Y9EPW1</accession>
<sequence>MANALYAVVIDGNQWRISHNGQLFDRYPTEAAAVAAARTTAEAAVAAGFDTRVVVETANGGFRVEWNSADAAA</sequence>